<gene>
    <name evidence="9" type="ORF">DFJ64_2598</name>
</gene>
<dbReference type="PANTHER" id="PTHR30136:SF35">
    <property type="entry name" value="HTH-TYPE TRANSCRIPTIONAL REGULATOR RV1719"/>
    <property type="match status" value="1"/>
</dbReference>
<dbReference type="SMART" id="SM00346">
    <property type="entry name" value="HTH_ICLR"/>
    <property type="match status" value="1"/>
</dbReference>
<accession>A0A3D9V6Q1</accession>
<feature type="domain" description="HTH iclR-type" evidence="7">
    <location>
        <begin position="8"/>
        <end position="70"/>
    </location>
</feature>
<keyword evidence="4" id="KW-0804">Transcription</keyword>
<dbReference type="AlphaFoldDB" id="A0A3D9V6Q1"/>
<reference evidence="9 10" key="1">
    <citation type="submission" date="2018-08" db="EMBL/GenBank/DDBJ databases">
        <title>Sequencing the genomes of 1000 actinobacteria strains.</title>
        <authorList>
            <person name="Klenk H.-P."/>
        </authorList>
    </citation>
    <scope>NUCLEOTIDE SEQUENCE [LARGE SCALE GENOMIC DNA]</scope>
    <source>
        <strain evidence="9 10">DSM 22891</strain>
    </source>
</reference>
<evidence type="ECO:0000256" key="1">
    <source>
        <dbReference type="ARBA" id="ARBA00022798"/>
    </source>
</evidence>
<dbReference type="Pfam" id="PF01614">
    <property type="entry name" value="IclR_C"/>
    <property type="match status" value="1"/>
</dbReference>
<dbReference type="GO" id="GO:0003677">
    <property type="term" value="F:DNA binding"/>
    <property type="evidence" value="ECO:0007669"/>
    <property type="project" value="UniProtKB-KW"/>
</dbReference>
<dbReference type="FunFam" id="1.10.10.10:FF:000056">
    <property type="entry name" value="IclR family transcriptional regulator"/>
    <property type="match status" value="1"/>
</dbReference>
<evidence type="ECO:0000313" key="9">
    <source>
        <dbReference type="EMBL" id="REF37159.1"/>
    </source>
</evidence>
<evidence type="ECO:0000256" key="4">
    <source>
        <dbReference type="ARBA" id="ARBA00023163"/>
    </source>
</evidence>
<dbReference type="InterPro" id="IPR005471">
    <property type="entry name" value="Tscrpt_reg_IclR_N"/>
</dbReference>
<dbReference type="Pfam" id="PF09339">
    <property type="entry name" value="HTH_IclR"/>
    <property type="match status" value="1"/>
</dbReference>
<dbReference type="EMBL" id="QTUC01000001">
    <property type="protein sequence ID" value="REF37159.1"/>
    <property type="molecule type" value="Genomic_DNA"/>
</dbReference>
<dbReference type="OrthoDB" id="7274111at2"/>
<comment type="function">
    <text evidence="5">May be an activator protein for the gylABX operon.</text>
</comment>
<dbReference type="PROSITE" id="PS51078">
    <property type="entry name" value="ICLR_ED"/>
    <property type="match status" value="1"/>
</dbReference>
<dbReference type="InterPro" id="IPR014757">
    <property type="entry name" value="Tscrpt_reg_IclR_C"/>
</dbReference>
<keyword evidence="10" id="KW-1185">Reference proteome</keyword>
<dbReference type="InterPro" id="IPR036390">
    <property type="entry name" value="WH_DNA-bd_sf"/>
</dbReference>
<keyword evidence="2" id="KW-0805">Transcription regulation</keyword>
<protein>
    <recommendedName>
        <fullName evidence="6">Glycerol operon regulatory protein</fullName>
    </recommendedName>
</protein>
<dbReference type="RefSeq" id="WP_115850668.1">
    <property type="nucleotide sequence ID" value="NZ_QTUC01000001.1"/>
</dbReference>
<dbReference type="SUPFAM" id="SSF46785">
    <property type="entry name" value="Winged helix' DNA-binding domain"/>
    <property type="match status" value="1"/>
</dbReference>
<sequence length="264" mass="28872">MADSDYIVKPVYKALQVLRCIGESGRDLSLADVCQLVGLPKSTAFKYLRTLRETGFVAHDPETDTYRVGLLFWNLGKLSSTQSRVRDLALPEMRKLARAFDETVNLGLPDGQAVVYVEMIESSRALRMQARLGARDPMYSTALGKAMLASLPETEWRGWLPKRLRPRTDRTITSLTALRRELAEVRERGYAIERGENEPGVSCIAAPIRGRHGEVLAAISVSAPDTRLDDALIARIAAAVVDAAGACSRSLGYSPGTPDSEPAV</sequence>
<dbReference type="InterPro" id="IPR029016">
    <property type="entry name" value="GAF-like_dom_sf"/>
</dbReference>
<dbReference type="PROSITE" id="PS51077">
    <property type="entry name" value="HTH_ICLR"/>
    <property type="match status" value="1"/>
</dbReference>
<name>A0A3D9V6Q1_THECX</name>
<organism evidence="9 10">
    <name type="scientific">Thermasporomyces composti</name>
    <dbReference type="NCBI Taxonomy" id="696763"/>
    <lineage>
        <taxon>Bacteria</taxon>
        <taxon>Bacillati</taxon>
        <taxon>Actinomycetota</taxon>
        <taxon>Actinomycetes</taxon>
        <taxon>Propionibacteriales</taxon>
        <taxon>Nocardioidaceae</taxon>
        <taxon>Thermasporomyces</taxon>
    </lineage>
</organism>
<dbReference type="GO" id="GO:0003700">
    <property type="term" value="F:DNA-binding transcription factor activity"/>
    <property type="evidence" value="ECO:0007669"/>
    <property type="project" value="TreeGrafter"/>
</dbReference>
<dbReference type="SUPFAM" id="SSF55781">
    <property type="entry name" value="GAF domain-like"/>
    <property type="match status" value="1"/>
</dbReference>
<dbReference type="PANTHER" id="PTHR30136">
    <property type="entry name" value="HELIX-TURN-HELIX TRANSCRIPTIONAL REGULATOR, ICLR FAMILY"/>
    <property type="match status" value="1"/>
</dbReference>
<evidence type="ECO:0000313" key="10">
    <source>
        <dbReference type="Proteomes" id="UP000256485"/>
    </source>
</evidence>
<dbReference type="GO" id="GO:0045892">
    <property type="term" value="P:negative regulation of DNA-templated transcription"/>
    <property type="evidence" value="ECO:0007669"/>
    <property type="project" value="TreeGrafter"/>
</dbReference>
<evidence type="ECO:0000256" key="5">
    <source>
        <dbReference type="ARBA" id="ARBA00058938"/>
    </source>
</evidence>
<feature type="domain" description="IclR-ED" evidence="8">
    <location>
        <begin position="71"/>
        <end position="253"/>
    </location>
</feature>
<dbReference type="InterPro" id="IPR050707">
    <property type="entry name" value="HTH_MetabolicPath_Reg"/>
</dbReference>
<evidence type="ECO:0000256" key="2">
    <source>
        <dbReference type="ARBA" id="ARBA00023015"/>
    </source>
</evidence>
<comment type="caution">
    <text evidence="9">The sequence shown here is derived from an EMBL/GenBank/DDBJ whole genome shotgun (WGS) entry which is preliminary data.</text>
</comment>
<proteinExistence type="predicted"/>
<evidence type="ECO:0000259" key="8">
    <source>
        <dbReference type="PROSITE" id="PS51078"/>
    </source>
</evidence>
<evidence type="ECO:0000256" key="3">
    <source>
        <dbReference type="ARBA" id="ARBA00023125"/>
    </source>
</evidence>
<dbReference type="GO" id="GO:0006071">
    <property type="term" value="P:glycerol metabolic process"/>
    <property type="evidence" value="ECO:0007669"/>
    <property type="project" value="UniProtKB-KW"/>
</dbReference>
<keyword evidence="1" id="KW-0319">Glycerol metabolism</keyword>
<dbReference type="InterPro" id="IPR036388">
    <property type="entry name" value="WH-like_DNA-bd_sf"/>
</dbReference>
<keyword evidence="3" id="KW-0238">DNA-binding</keyword>
<dbReference type="Gene3D" id="3.30.450.40">
    <property type="match status" value="1"/>
</dbReference>
<dbReference type="Gene3D" id="1.10.10.10">
    <property type="entry name" value="Winged helix-like DNA-binding domain superfamily/Winged helix DNA-binding domain"/>
    <property type="match status" value="1"/>
</dbReference>
<dbReference type="Proteomes" id="UP000256485">
    <property type="component" value="Unassembled WGS sequence"/>
</dbReference>
<evidence type="ECO:0000256" key="6">
    <source>
        <dbReference type="ARBA" id="ARBA00070406"/>
    </source>
</evidence>
<evidence type="ECO:0000259" key="7">
    <source>
        <dbReference type="PROSITE" id="PS51077"/>
    </source>
</evidence>